<keyword evidence="2" id="KW-1185">Reference proteome</keyword>
<dbReference type="Proteomes" id="UP000198284">
    <property type="component" value="Unassembled WGS sequence"/>
</dbReference>
<dbReference type="RefSeq" id="WP_089399682.1">
    <property type="nucleotide sequence ID" value="NZ_FZOT01000007.1"/>
</dbReference>
<gene>
    <name evidence="1" type="ORF">SAMN06265795_10787</name>
</gene>
<dbReference type="EMBL" id="FZOT01000007">
    <property type="protein sequence ID" value="SNS82942.1"/>
    <property type="molecule type" value="Genomic_DNA"/>
</dbReference>
<reference evidence="1 2" key="1">
    <citation type="submission" date="2017-06" db="EMBL/GenBank/DDBJ databases">
        <authorList>
            <person name="Kim H.J."/>
            <person name="Triplett B.A."/>
        </authorList>
    </citation>
    <scope>NUCLEOTIDE SEQUENCE [LARGE SCALE GENOMIC DNA]</scope>
    <source>
        <strain evidence="1 2">U15</strain>
    </source>
</reference>
<name>A0A239HNR5_9BURK</name>
<dbReference type="AlphaFoldDB" id="A0A239HNR5"/>
<dbReference type="OrthoDB" id="3556170at2"/>
<organism evidence="1 2">
    <name type="scientific">Noviherbaspirillum humi</name>
    <dbReference type="NCBI Taxonomy" id="1688639"/>
    <lineage>
        <taxon>Bacteria</taxon>
        <taxon>Pseudomonadati</taxon>
        <taxon>Pseudomonadota</taxon>
        <taxon>Betaproteobacteria</taxon>
        <taxon>Burkholderiales</taxon>
        <taxon>Oxalobacteraceae</taxon>
        <taxon>Noviherbaspirillum</taxon>
    </lineage>
</organism>
<evidence type="ECO:0000313" key="1">
    <source>
        <dbReference type="EMBL" id="SNS82942.1"/>
    </source>
</evidence>
<proteinExistence type="predicted"/>
<sequence>MTPALDIEFGDANLVDTNGTGWFVGFGDWLRSPGAALRHMPAEAAVRGLCMKWGIHRRGDTLGTGKPVSAGRTLSMLVSEHGRFRLQFSPDPAFPPGETVEHALSRHGQFCAWGAGIHHRWFVDEDCIILTLRWTPAS</sequence>
<accession>A0A239HNR5</accession>
<protein>
    <submittedName>
        <fullName evidence="1">Uncharacterized protein</fullName>
    </submittedName>
</protein>
<evidence type="ECO:0000313" key="2">
    <source>
        <dbReference type="Proteomes" id="UP000198284"/>
    </source>
</evidence>